<dbReference type="Proteomes" id="UP000266301">
    <property type="component" value="Chromosome"/>
</dbReference>
<accession>A0A386H1R8</accession>
<evidence type="ECO:0000313" key="2">
    <source>
        <dbReference type="EMBL" id="AYD39604.1"/>
    </source>
</evidence>
<dbReference type="REBASE" id="274540">
    <property type="entry name" value="S.Csp901ORF3415P"/>
</dbReference>
<dbReference type="EMBL" id="CP032416">
    <property type="protein sequence ID" value="AYD39620.1"/>
    <property type="molecule type" value="Genomic_DNA"/>
</dbReference>
<keyword evidence="4" id="KW-1185">Reference proteome</keyword>
<dbReference type="RefSeq" id="WP_119970389.1">
    <property type="nucleotide sequence ID" value="NZ_CP032416.1"/>
</dbReference>
<dbReference type="KEGG" id="cfer:D4Z93_03330"/>
<dbReference type="InterPro" id="IPR000055">
    <property type="entry name" value="Restrct_endonuc_typeI_TRD"/>
</dbReference>
<proteinExistence type="predicted"/>
<name>A0A386H1R8_9CLOT</name>
<evidence type="ECO:0000313" key="3">
    <source>
        <dbReference type="EMBL" id="AYD39620.1"/>
    </source>
</evidence>
<evidence type="ECO:0000259" key="1">
    <source>
        <dbReference type="Pfam" id="PF01420"/>
    </source>
</evidence>
<evidence type="ECO:0000313" key="4">
    <source>
        <dbReference type="Proteomes" id="UP000266301"/>
    </source>
</evidence>
<feature type="domain" description="Type I restriction modification DNA specificity" evidence="1">
    <location>
        <begin position="197"/>
        <end position="351"/>
    </location>
</feature>
<protein>
    <recommendedName>
        <fullName evidence="1">Type I restriction modification DNA specificity domain-containing protein</fullName>
    </recommendedName>
</protein>
<feature type="domain" description="Type I restriction modification DNA specificity" evidence="1">
    <location>
        <begin position="2"/>
        <end position="163"/>
    </location>
</feature>
<dbReference type="OrthoDB" id="1691238at2"/>
<reference evidence="2 4" key="2">
    <citation type="journal article" date="2019" name="Int. J. Syst. Evol. Microbiol.">
        <title>Clostridium fermenticellae sp. nov., isolated from the mud in a fermentation cellar for the production of the Chinese liquor, baijiu.</title>
        <authorList>
            <person name="Xu P.X."/>
            <person name="Chai L.J."/>
            <person name="Qiu T."/>
            <person name="Zhang X.J."/>
            <person name="Lu Z.M."/>
            <person name="Xiao C."/>
            <person name="Wang S.T."/>
            <person name="Shen C.H."/>
            <person name="Shi J.S."/>
            <person name="Xu Z.H."/>
        </authorList>
    </citation>
    <scope>NUCLEOTIDE SEQUENCE [LARGE SCALE GENOMIC DNA]</scope>
    <source>
        <strain evidence="2 4">JN500901</strain>
    </source>
</reference>
<organism evidence="2 4">
    <name type="scientific">Clostridium fermenticellae</name>
    <dbReference type="NCBI Taxonomy" id="2068654"/>
    <lineage>
        <taxon>Bacteria</taxon>
        <taxon>Bacillati</taxon>
        <taxon>Bacillota</taxon>
        <taxon>Clostridia</taxon>
        <taxon>Eubacteriales</taxon>
        <taxon>Clostridiaceae</taxon>
        <taxon>Clostridium</taxon>
    </lineage>
</organism>
<dbReference type="REBASE" id="274542">
    <property type="entry name" value="S.Csp901ORF3325P"/>
</dbReference>
<reference evidence="2" key="1">
    <citation type="submission" date="2018-09" db="EMBL/GenBank/DDBJ databases">
        <authorList>
            <person name="Xu P.-X."/>
            <person name="Chai L.-J."/>
            <person name="Qiu T."/>
            <person name="Zhang X.-J."/>
            <person name="Lu Z.-M."/>
            <person name="Xiao C."/>
            <person name="Wang S.-T."/>
            <person name="Shen C.-H."/>
            <person name="Shi J.-S."/>
            <person name="Xu Z.-H."/>
        </authorList>
    </citation>
    <scope>NUCLEOTIDE SEQUENCE</scope>
    <source>
        <strain evidence="2">JN500901</strain>
    </source>
</reference>
<dbReference type="GO" id="GO:0003677">
    <property type="term" value="F:DNA binding"/>
    <property type="evidence" value="ECO:0007669"/>
    <property type="project" value="InterPro"/>
</dbReference>
<dbReference type="EMBL" id="CP032416">
    <property type="protein sequence ID" value="AYD39604.1"/>
    <property type="molecule type" value="Genomic_DNA"/>
</dbReference>
<sequence length="364" mass="42242">MIKFKKFKIEEVLQWQSQKEIDPLKINELTIKSDIKYPFYGQSTIDNGIISYLSLTESVLNNKLGKPTILIHSNNQNIVYLETPFYLKDGHGATSVLQSDNLNEKIALYIITCIKKVITKKFAYNEKATKSALKNTYIKLPVNNNNEIDYIYMENCIRKLEEKYIREFSVYLTASKLDNYKLSNKELELLTKKIVTKEYKLEKLFKAETGNVDLQQKDIDGKGEYFINSGIQNYGIKGKTTRKAKIFSDNTITIDFFGNAYYRPFKYKMATHNHVFSLSGDIIKNEKVGLYLVSQMSYFKQMFSYSNMATWNKIKGLSISLPVNSNGNINFDYMEEYINILEKLTIKDVVEWKNKIVTATKKCC</sequence>
<gene>
    <name evidence="2" type="ORF">D4Z93_03330</name>
    <name evidence="3" type="ORF">D4Z93_03420</name>
</gene>
<dbReference type="AlphaFoldDB" id="A0A386H1R8"/>
<dbReference type="KEGG" id="cfer:D4Z93_03420"/>
<dbReference type="Pfam" id="PF01420">
    <property type="entry name" value="Methylase_S"/>
    <property type="match status" value="2"/>
</dbReference>